<feature type="compositionally biased region" description="Basic and acidic residues" evidence="1">
    <location>
        <begin position="1"/>
        <end position="19"/>
    </location>
</feature>
<comment type="caution">
    <text evidence="2">The sequence shown here is derived from an EMBL/GenBank/DDBJ whole genome shotgun (WGS) entry which is preliminary data.</text>
</comment>
<accession>A0A5M6D0H0</accession>
<dbReference type="Proteomes" id="UP000323426">
    <property type="component" value="Unassembled WGS sequence"/>
</dbReference>
<sequence length="83" mass="8129">MEDNKEQNKPAPDAGKEPDNTSGTNNLRGAAGKTGVSGKTMIGENSIENTQGSGITAGSVVGGVNDEAEDNAGVGTSGAGSHI</sequence>
<gene>
    <name evidence="2" type="ORF">F0145_22330</name>
</gene>
<reference evidence="2 3" key="1">
    <citation type="submission" date="2019-09" db="EMBL/GenBank/DDBJ databases">
        <title>Genome sequence and assembly of Adhaeribacter sp.</title>
        <authorList>
            <person name="Chhetri G."/>
        </authorList>
    </citation>
    <scope>NUCLEOTIDE SEQUENCE [LARGE SCALE GENOMIC DNA]</scope>
    <source>
        <strain evidence="2 3">DK36</strain>
    </source>
</reference>
<proteinExistence type="predicted"/>
<feature type="region of interest" description="Disordered" evidence="1">
    <location>
        <begin position="1"/>
        <end position="83"/>
    </location>
</feature>
<dbReference type="RefSeq" id="WP_150092181.1">
    <property type="nucleotide sequence ID" value="NZ_VWSF01000026.1"/>
</dbReference>
<dbReference type="EMBL" id="VWSF01000026">
    <property type="protein sequence ID" value="KAA5540556.1"/>
    <property type="molecule type" value="Genomic_DNA"/>
</dbReference>
<evidence type="ECO:0000256" key="1">
    <source>
        <dbReference type="SAM" id="MobiDB-lite"/>
    </source>
</evidence>
<dbReference type="AlphaFoldDB" id="A0A5M6D0H0"/>
<protein>
    <submittedName>
        <fullName evidence="2">Uncharacterized protein</fullName>
    </submittedName>
</protein>
<organism evidence="2 3">
    <name type="scientific">Adhaeribacter rhizoryzae</name>
    <dbReference type="NCBI Taxonomy" id="2607907"/>
    <lineage>
        <taxon>Bacteria</taxon>
        <taxon>Pseudomonadati</taxon>
        <taxon>Bacteroidota</taxon>
        <taxon>Cytophagia</taxon>
        <taxon>Cytophagales</taxon>
        <taxon>Hymenobacteraceae</taxon>
        <taxon>Adhaeribacter</taxon>
    </lineage>
</organism>
<evidence type="ECO:0000313" key="3">
    <source>
        <dbReference type="Proteomes" id="UP000323426"/>
    </source>
</evidence>
<evidence type="ECO:0000313" key="2">
    <source>
        <dbReference type="EMBL" id="KAA5540556.1"/>
    </source>
</evidence>
<name>A0A5M6D0H0_9BACT</name>
<keyword evidence="3" id="KW-1185">Reference proteome</keyword>
<feature type="compositionally biased region" description="Polar residues" evidence="1">
    <location>
        <begin position="46"/>
        <end position="56"/>
    </location>
</feature>